<keyword evidence="5 9" id="KW-0812">Transmembrane</keyword>
<reference evidence="11 12" key="1">
    <citation type="submission" date="2020-05" db="EMBL/GenBank/DDBJ databases">
        <title>Actinomyces sp. zg-325.</title>
        <authorList>
            <person name="Yang C."/>
        </authorList>
    </citation>
    <scope>NUCLEOTIDE SEQUENCE [LARGE SCALE GENOMIC DNA]</scope>
    <source>
        <strain evidence="12">zg-325</strain>
    </source>
</reference>
<dbReference type="PRINTS" id="PR00175">
    <property type="entry name" value="NAALASMPORT"/>
</dbReference>
<feature type="transmembrane region" description="Helical" evidence="9">
    <location>
        <begin position="145"/>
        <end position="164"/>
    </location>
</feature>
<feature type="transmembrane region" description="Helical" evidence="9">
    <location>
        <begin position="429"/>
        <end position="446"/>
    </location>
</feature>
<dbReference type="PANTHER" id="PTHR30330:SF1">
    <property type="entry name" value="AMINO-ACID CARRIER PROTEIN ALST"/>
    <property type="match status" value="1"/>
</dbReference>
<organism evidence="11 12">
    <name type="scientific">Actinomyces marmotae</name>
    <dbReference type="NCBI Taxonomy" id="2737173"/>
    <lineage>
        <taxon>Bacteria</taxon>
        <taxon>Bacillati</taxon>
        <taxon>Actinomycetota</taxon>
        <taxon>Actinomycetes</taxon>
        <taxon>Actinomycetales</taxon>
        <taxon>Actinomycetaceae</taxon>
        <taxon>Actinomyces</taxon>
    </lineage>
</organism>
<evidence type="ECO:0000256" key="9">
    <source>
        <dbReference type="RuleBase" id="RU363064"/>
    </source>
</evidence>
<dbReference type="InterPro" id="IPR001463">
    <property type="entry name" value="Na/Ala_symport"/>
</dbReference>
<evidence type="ECO:0000256" key="2">
    <source>
        <dbReference type="ARBA" id="ARBA00009261"/>
    </source>
</evidence>
<gene>
    <name evidence="11" type="ORF">HPC72_06850</name>
</gene>
<feature type="transmembrane region" description="Helical" evidence="9">
    <location>
        <begin position="229"/>
        <end position="248"/>
    </location>
</feature>
<feature type="transmembrane region" description="Helical" evidence="9">
    <location>
        <begin position="317"/>
        <end position="340"/>
    </location>
</feature>
<evidence type="ECO:0000256" key="6">
    <source>
        <dbReference type="ARBA" id="ARBA00022847"/>
    </source>
</evidence>
<evidence type="ECO:0000256" key="7">
    <source>
        <dbReference type="ARBA" id="ARBA00022989"/>
    </source>
</evidence>
<comment type="similarity">
    <text evidence="2 9">Belongs to the alanine or glycine:cation symporter (AGCS) (TC 2.A.25) family.</text>
</comment>
<protein>
    <submittedName>
        <fullName evidence="11">Alanine:cation symporter family protein</fullName>
    </submittedName>
</protein>
<dbReference type="Proteomes" id="UP000504752">
    <property type="component" value="Chromosome"/>
</dbReference>
<name>A0A6M8B2A3_9ACTO</name>
<dbReference type="GO" id="GO:0005886">
    <property type="term" value="C:plasma membrane"/>
    <property type="evidence" value="ECO:0007669"/>
    <property type="project" value="UniProtKB-SubCell"/>
</dbReference>
<evidence type="ECO:0000256" key="1">
    <source>
        <dbReference type="ARBA" id="ARBA00004651"/>
    </source>
</evidence>
<dbReference type="AlphaFoldDB" id="A0A6M8B2A3"/>
<dbReference type="RefSeq" id="WP_159523880.1">
    <property type="nucleotide sequence ID" value="NZ_CP053642.1"/>
</dbReference>
<dbReference type="NCBIfam" id="TIGR00835">
    <property type="entry name" value="agcS"/>
    <property type="match status" value="1"/>
</dbReference>
<feature type="transmembrane region" description="Helical" evidence="9">
    <location>
        <begin position="19"/>
        <end position="38"/>
    </location>
</feature>
<evidence type="ECO:0000256" key="10">
    <source>
        <dbReference type="SAM" id="MobiDB-lite"/>
    </source>
</evidence>
<keyword evidence="6 9" id="KW-0769">Symport</keyword>
<dbReference type="KEGG" id="amam:HPC72_06850"/>
<dbReference type="Pfam" id="PF01235">
    <property type="entry name" value="Na_Ala_symp"/>
    <property type="match status" value="1"/>
</dbReference>
<feature type="region of interest" description="Disordered" evidence="10">
    <location>
        <begin position="480"/>
        <end position="512"/>
    </location>
</feature>
<comment type="subcellular location">
    <subcellularLocation>
        <location evidence="1 9">Cell membrane</location>
        <topology evidence="1 9">Multi-pass membrane protein</topology>
    </subcellularLocation>
</comment>
<feature type="transmembrane region" description="Helical" evidence="9">
    <location>
        <begin position="254"/>
        <end position="277"/>
    </location>
</feature>
<dbReference type="EMBL" id="CP053642">
    <property type="protein sequence ID" value="QKD79982.1"/>
    <property type="molecule type" value="Genomic_DNA"/>
</dbReference>
<dbReference type="PROSITE" id="PS00873">
    <property type="entry name" value="NA_ALANINE_SYMP"/>
    <property type="match status" value="1"/>
</dbReference>
<proteinExistence type="inferred from homology"/>
<feature type="transmembrane region" description="Helical" evidence="9">
    <location>
        <begin position="406"/>
        <end position="423"/>
    </location>
</feature>
<keyword evidence="3 9" id="KW-0813">Transport</keyword>
<feature type="transmembrane region" description="Helical" evidence="9">
    <location>
        <begin position="194"/>
        <end position="217"/>
    </location>
</feature>
<keyword evidence="12" id="KW-1185">Reference proteome</keyword>
<feature type="transmembrane region" description="Helical" evidence="9">
    <location>
        <begin position="96"/>
        <end position="119"/>
    </location>
</feature>
<feature type="transmembrane region" description="Helical" evidence="9">
    <location>
        <begin position="71"/>
        <end position="90"/>
    </location>
</feature>
<accession>A0A6M8B2A3</accession>
<dbReference type="PANTHER" id="PTHR30330">
    <property type="entry name" value="AGSS FAMILY TRANSPORTER, SODIUM-ALANINE"/>
    <property type="match status" value="1"/>
</dbReference>
<evidence type="ECO:0000313" key="11">
    <source>
        <dbReference type="EMBL" id="QKD79982.1"/>
    </source>
</evidence>
<evidence type="ECO:0000256" key="4">
    <source>
        <dbReference type="ARBA" id="ARBA00022475"/>
    </source>
</evidence>
<keyword evidence="8 9" id="KW-0472">Membrane</keyword>
<evidence type="ECO:0000256" key="3">
    <source>
        <dbReference type="ARBA" id="ARBA00022448"/>
    </source>
</evidence>
<keyword evidence="7 9" id="KW-1133">Transmembrane helix</keyword>
<evidence type="ECO:0000256" key="8">
    <source>
        <dbReference type="ARBA" id="ARBA00023136"/>
    </source>
</evidence>
<dbReference type="Gene3D" id="1.20.1740.10">
    <property type="entry name" value="Amino acid/polyamine transporter I"/>
    <property type="match status" value="1"/>
</dbReference>
<evidence type="ECO:0000313" key="12">
    <source>
        <dbReference type="Proteomes" id="UP000504752"/>
    </source>
</evidence>
<sequence length="512" mass="53173">MDALAADLQQVADWITAHITMWVLVGTGLILTIATRGVQVRHLGSMIRQVRGARSGAEGGISSFQAFAISLAARVGIGNVFGVAAALLMGGPGAIFWMWVVALVGMATAFFEATLAQIFKVRSADGSFRGGPAFYMTRGMRSRPLAVVFSVISLVTCGFIITSVQSNSVAGTLLAAFGADDAAPLPGAGGLTSAQLVVAALIFVFTAMVVFGGVRAVARVTEWMAPIMALIYIVLVAFICLTNLHEFVDVLGRIVRAAFAPEPIAGGLGGGILAAVVNGTKRGLFSNEAGQGTAPNAAATATVAHPVQQGLIQSLGVFVDTIIVCTATAFVILIAGPEVWSSPDANPATLTTLAIAHELGGWTVAPMAVLIFVLAYSSIIAAYVYSDVNMEYLVGPRRWASWTVRVLSVVSASAGAILTLDVVWNAVDIAMAIMTLTNLVALLWLVRWGAGALRDYEAQVRAGVAEPVFVGRGNPHLPGDVPGDVWASRDDAVPSDPRSTQPAASTGAEHCS</sequence>
<evidence type="ECO:0000256" key="5">
    <source>
        <dbReference type="ARBA" id="ARBA00022692"/>
    </source>
</evidence>
<feature type="transmembrane region" description="Helical" evidence="9">
    <location>
        <begin position="360"/>
        <end position="385"/>
    </location>
</feature>
<dbReference type="GO" id="GO:0005283">
    <property type="term" value="F:amino acid:sodium symporter activity"/>
    <property type="evidence" value="ECO:0007669"/>
    <property type="project" value="InterPro"/>
</dbReference>
<keyword evidence="4 9" id="KW-1003">Cell membrane</keyword>
<dbReference type="FunFam" id="1.20.1740.10:FF:000004">
    <property type="entry name" value="Sodium:alanine symporter family protein"/>
    <property type="match status" value="1"/>
</dbReference>